<evidence type="ECO:0000256" key="1">
    <source>
        <dbReference type="ARBA" id="ARBA00004651"/>
    </source>
</evidence>
<dbReference type="GO" id="GO:0005886">
    <property type="term" value="C:plasma membrane"/>
    <property type="evidence" value="ECO:0007669"/>
    <property type="project" value="UniProtKB-SubCell"/>
</dbReference>
<feature type="transmembrane region" description="Helical" evidence="6">
    <location>
        <begin position="216"/>
        <end position="236"/>
    </location>
</feature>
<feature type="transmembrane region" description="Helical" evidence="6">
    <location>
        <begin position="12"/>
        <end position="30"/>
    </location>
</feature>
<keyword evidence="8" id="KW-1185">Reference proteome</keyword>
<feature type="transmembrane region" description="Helical" evidence="6">
    <location>
        <begin position="367"/>
        <end position="386"/>
    </location>
</feature>
<feature type="transmembrane region" description="Helical" evidence="6">
    <location>
        <begin position="426"/>
        <end position="444"/>
    </location>
</feature>
<feature type="transmembrane region" description="Helical" evidence="6">
    <location>
        <begin position="242"/>
        <end position="266"/>
    </location>
</feature>
<keyword evidence="5 6" id="KW-0472">Membrane</keyword>
<evidence type="ECO:0000256" key="5">
    <source>
        <dbReference type="ARBA" id="ARBA00023136"/>
    </source>
</evidence>
<comment type="caution">
    <text evidence="7">The sequence shown here is derived from an EMBL/GenBank/DDBJ whole genome shotgun (WGS) entry which is preliminary data.</text>
</comment>
<evidence type="ECO:0000256" key="6">
    <source>
        <dbReference type="SAM" id="Phobius"/>
    </source>
</evidence>
<evidence type="ECO:0000256" key="2">
    <source>
        <dbReference type="ARBA" id="ARBA00022475"/>
    </source>
</evidence>
<dbReference type="PANTHER" id="PTHR30250">
    <property type="entry name" value="PST FAMILY PREDICTED COLANIC ACID TRANSPORTER"/>
    <property type="match status" value="1"/>
</dbReference>
<evidence type="ECO:0000313" key="7">
    <source>
        <dbReference type="EMBL" id="MDR6239052.1"/>
    </source>
</evidence>
<keyword evidence="4 6" id="KW-1133">Transmembrane helix</keyword>
<evidence type="ECO:0000256" key="4">
    <source>
        <dbReference type="ARBA" id="ARBA00022989"/>
    </source>
</evidence>
<evidence type="ECO:0000256" key="3">
    <source>
        <dbReference type="ARBA" id="ARBA00022692"/>
    </source>
</evidence>
<feature type="transmembrane region" description="Helical" evidence="6">
    <location>
        <begin position="450"/>
        <end position="468"/>
    </location>
</feature>
<dbReference type="InterPro" id="IPR002797">
    <property type="entry name" value="Polysacc_synth"/>
</dbReference>
<feature type="transmembrane region" description="Helical" evidence="6">
    <location>
        <begin position="337"/>
        <end position="355"/>
    </location>
</feature>
<feature type="transmembrane region" description="Helical" evidence="6">
    <location>
        <begin position="179"/>
        <end position="196"/>
    </location>
</feature>
<dbReference type="EMBL" id="JAVDQD010000002">
    <property type="protein sequence ID" value="MDR6239052.1"/>
    <property type="molecule type" value="Genomic_DNA"/>
</dbReference>
<keyword evidence="3 6" id="KW-0812">Transmembrane</keyword>
<feature type="transmembrane region" description="Helical" evidence="6">
    <location>
        <begin position="392"/>
        <end position="414"/>
    </location>
</feature>
<feature type="transmembrane region" description="Helical" evidence="6">
    <location>
        <begin position="156"/>
        <end position="173"/>
    </location>
</feature>
<dbReference type="AlphaFoldDB" id="A0AAE4BT26"/>
<dbReference type="InterPro" id="IPR050833">
    <property type="entry name" value="Poly_Biosynth_Transport"/>
</dbReference>
<dbReference type="PANTHER" id="PTHR30250:SF11">
    <property type="entry name" value="O-ANTIGEN TRANSPORTER-RELATED"/>
    <property type="match status" value="1"/>
</dbReference>
<comment type="subcellular location">
    <subcellularLocation>
        <location evidence="1">Cell membrane</location>
        <topology evidence="1">Multi-pass membrane protein</topology>
    </subcellularLocation>
</comment>
<dbReference type="RefSeq" id="WP_309938561.1">
    <property type="nucleotide sequence ID" value="NZ_AP025305.1"/>
</dbReference>
<sequence>MGVIIKSSIKTTFISYIGVALGALITIFIMPELLSPEEIGAYRYVVDMGVFLGTILQFGAANLADRYFPKYAKENKSAAFVKFLMLYPAPILSLFIIVFIFGKGFFVDSYLKSSPMIGEYIVYIIPLMILVLYRTILEAVSRASLRVSRPAFYRELLLRVASIVFLFLFYLKWIDLGGFILLTTFAYLANMLLLVYDERDLVLSKGGVLKPQRPEVKHFLTFSMYMFLGGAGSLLVNKIDILMIPYFSSAASLGVYATCFYMAAFIEIPKRALTQISLPILSKAFEHNDTEEIMKIYSKSSITQLIIGAFLFLMIWVNVDFIFHIMPNGKAFEEGKLVILFIGLSKVVDLLFGMNSELLYFSKYYKYNYWFNVLLAFFMFLFNYLLIPQYGISGAAFATLLSVVILNTIRLIFLKRVLSVWPFDKNTLIAFALISMIALISLWINIDSIMLQFLMRSLVISLLFYLAVKKTNVSIDLKELLSNIERMILNKIYGRKE</sequence>
<dbReference type="Proteomes" id="UP001185092">
    <property type="component" value="Unassembled WGS sequence"/>
</dbReference>
<feature type="transmembrane region" description="Helical" evidence="6">
    <location>
        <begin position="305"/>
        <end position="325"/>
    </location>
</feature>
<gene>
    <name evidence="7" type="ORF">HNQ88_002089</name>
</gene>
<dbReference type="Pfam" id="PF01943">
    <property type="entry name" value="Polysacc_synt"/>
    <property type="match status" value="1"/>
</dbReference>
<accession>A0AAE4BT26</accession>
<feature type="transmembrane region" description="Helical" evidence="6">
    <location>
        <begin position="42"/>
        <end position="63"/>
    </location>
</feature>
<proteinExistence type="predicted"/>
<protein>
    <submittedName>
        <fullName evidence="7">O-antigen/teichoic acid export membrane protein</fullName>
    </submittedName>
</protein>
<reference evidence="7" key="1">
    <citation type="submission" date="2023-07" db="EMBL/GenBank/DDBJ databases">
        <title>Genomic Encyclopedia of Type Strains, Phase IV (KMG-IV): sequencing the most valuable type-strain genomes for metagenomic binning, comparative biology and taxonomic classification.</title>
        <authorList>
            <person name="Goeker M."/>
        </authorList>
    </citation>
    <scope>NUCLEOTIDE SEQUENCE</scope>
    <source>
        <strain evidence="7">DSM 26174</strain>
    </source>
</reference>
<feature type="transmembrane region" description="Helical" evidence="6">
    <location>
        <begin position="84"/>
        <end position="105"/>
    </location>
</feature>
<name>A0AAE4BT26_9BACT</name>
<feature type="transmembrane region" description="Helical" evidence="6">
    <location>
        <begin position="117"/>
        <end position="136"/>
    </location>
</feature>
<evidence type="ECO:0000313" key="8">
    <source>
        <dbReference type="Proteomes" id="UP001185092"/>
    </source>
</evidence>
<organism evidence="7 8">
    <name type="scientific">Aureibacter tunicatorum</name>
    <dbReference type="NCBI Taxonomy" id="866807"/>
    <lineage>
        <taxon>Bacteria</taxon>
        <taxon>Pseudomonadati</taxon>
        <taxon>Bacteroidota</taxon>
        <taxon>Cytophagia</taxon>
        <taxon>Cytophagales</taxon>
        <taxon>Persicobacteraceae</taxon>
        <taxon>Aureibacter</taxon>
    </lineage>
</organism>
<keyword evidence="2" id="KW-1003">Cell membrane</keyword>